<gene>
    <name evidence="1" type="ORF">GCM10007878_11750</name>
</gene>
<protein>
    <recommendedName>
        <fullName evidence="3">HTH cro/C1-type domain-containing protein</fullName>
    </recommendedName>
</protein>
<organism evidence="1 2">
    <name type="scientific">Marinospirillum insulare</name>
    <dbReference type="NCBI Taxonomy" id="217169"/>
    <lineage>
        <taxon>Bacteria</taxon>
        <taxon>Pseudomonadati</taxon>
        <taxon>Pseudomonadota</taxon>
        <taxon>Gammaproteobacteria</taxon>
        <taxon>Oceanospirillales</taxon>
        <taxon>Oceanospirillaceae</taxon>
        <taxon>Marinospirillum</taxon>
    </lineage>
</organism>
<keyword evidence="2" id="KW-1185">Reference proteome</keyword>
<dbReference type="EMBL" id="BSOR01000017">
    <property type="protein sequence ID" value="GLR63740.1"/>
    <property type="molecule type" value="Genomic_DNA"/>
</dbReference>
<reference evidence="2" key="1">
    <citation type="journal article" date="2019" name="Int. J. Syst. Evol. Microbiol.">
        <title>The Global Catalogue of Microorganisms (GCM) 10K type strain sequencing project: providing services to taxonomists for standard genome sequencing and annotation.</title>
        <authorList>
            <consortium name="The Broad Institute Genomics Platform"/>
            <consortium name="The Broad Institute Genome Sequencing Center for Infectious Disease"/>
            <person name="Wu L."/>
            <person name="Ma J."/>
        </authorList>
    </citation>
    <scope>NUCLEOTIDE SEQUENCE [LARGE SCALE GENOMIC DNA]</scope>
    <source>
        <strain evidence="2">NBRC 100033</strain>
    </source>
</reference>
<dbReference type="Gene3D" id="1.10.260.40">
    <property type="entry name" value="lambda repressor-like DNA-binding domains"/>
    <property type="match status" value="1"/>
</dbReference>
<sequence length="113" mass="12820">MQTRVYISLEAQYFLESAGQNIDLARKRRKLRIEDVCRRARITPQTYRRLRDGESGVGVGVLISVLQVLSLGDHYGDIADPVRDKVGLDLAKLVHNQKKRIKLGVLDEPSTDF</sequence>
<comment type="caution">
    <text evidence="1">The sequence shown here is derived from an EMBL/GenBank/DDBJ whole genome shotgun (WGS) entry which is preliminary data.</text>
</comment>
<dbReference type="Proteomes" id="UP001156682">
    <property type="component" value="Unassembled WGS sequence"/>
</dbReference>
<dbReference type="RefSeq" id="WP_051610409.1">
    <property type="nucleotide sequence ID" value="NZ_BSOR01000017.1"/>
</dbReference>
<evidence type="ECO:0000313" key="1">
    <source>
        <dbReference type="EMBL" id="GLR63740.1"/>
    </source>
</evidence>
<evidence type="ECO:0008006" key="3">
    <source>
        <dbReference type="Google" id="ProtNLM"/>
    </source>
</evidence>
<dbReference type="SUPFAM" id="SSF47413">
    <property type="entry name" value="lambda repressor-like DNA-binding domains"/>
    <property type="match status" value="1"/>
</dbReference>
<accession>A0ABQ6A0V9</accession>
<name>A0ABQ6A0V9_9GAMM</name>
<proteinExistence type="predicted"/>
<dbReference type="InterPro" id="IPR010982">
    <property type="entry name" value="Lambda_DNA-bd_dom_sf"/>
</dbReference>
<evidence type="ECO:0000313" key="2">
    <source>
        <dbReference type="Proteomes" id="UP001156682"/>
    </source>
</evidence>